<protein>
    <submittedName>
        <fullName evidence="3">Uncharacterized protein</fullName>
    </submittedName>
</protein>
<feature type="coiled-coil region" evidence="1">
    <location>
        <begin position="248"/>
        <end position="291"/>
    </location>
</feature>
<dbReference type="OrthoDB" id="285648at2"/>
<name>A0A517PY51_9PLAN</name>
<evidence type="ECO:0000256" key="2">
    <source>
        <dbReference type="SAM" id="MobiDB-lite"/>
    </source>
</evidence>
<feature type="region of interest" description="Disordered" evidence="2">
    <location>
        <begin position="185"/>
        <end position="215"/>
    </location>
</feature>
<evidence type="ECO:0000313" key="3">
    <source>
        <dbReference type="EMBL" id="QDT24303.1"/>
    </source>
</evidence>
<gene>
    <name evidence="3" type="ORF">HG66A1_61350</name>
</gene>
<sequence>MSARAVINTPREDREGDVIVPRGVHLDNYRNNPVVLWEHGLGELTRPIAKCQQPDGKLALDVSDHEITATSFFTDKCLESLQIFHLIAEGLVRATSVRALPIKSAIRKTSNAGSGIILEEWELIEWSWGALGVNPDAIARTLDRGTIEGRRITAPLLKSLQAVLPADQISIPGWSAANKTNIEISRSSNSTASQETHHPPLSDSPKQAQSISFKSTSNEICESEIEVKDKNQRIPLGAQLLRFISDSISQLTDQVNSTEAILENERIQQRLKSFVQALQDEQNDLNQLYQKIYKHLPSLSDSEHTPQSPDSMKSPLHSEFPLLFEETQPNRFANCNGMAPWKAGADSEFYERAILAGFKVAALSDVVALRRLHNPSLSNDQVTSGHGSDFREQIKQWTVASIERQKQGPDHSIGGLAKHRNDKALEVLKGK</sequence>
<organism evidence="3 4">
    <name type="scientific">Gimesia chilikensis</name>
    <dbReference type="NCBI Taxonomy" id="2605989"/>
    <lineage>
        <taxon>Bacteria</taxon>
        <taxon>Pseudomonadati</taxon>
        <taxon>Planctomycetota</taxon>
        <taxon>Planctomycetia</taxon>
        <taxon>Planctomycetales</taxon>
        <taxon>Planctomycetaceae</taxon>
        <taxon>Gimesia</taxon>
    </lineage>
</organism>
<reference evidence="3 4" key="1">
    <citation type="submission" date="2019-02" db="EMBL/GenBank/DDBJ databases">
        <title>Deep-cultivation of Planctomycetes and their phenomic and genomic characterization uncovers novel biology.</title>
        <authorList>
            <person name="Wiegand S."/>
            <person name="Jogler M."/>
            <person name="Boedeker C."/>
            <person name="Pinto D."/>
            <person name="Vollmers J."/>
            <person name="Rivas-Marin E."/>
            <person name="Kohn T."/>
            <person name="Peeters S.H."/>
            <person name="Heuer A."/>
            <person name="Rast P."/>
            <person name="Oberbeckmann S."/>
            <person name="Bunk B."/>
            <person name="Jeske O."/>
            <person name="Meyerdierks A."/>
            <person name="Storesund J.E."/>
            <person name="Kallscheuer N."/>
            <person name="Luecker S."/>
            <person name="Lage O.M."/>
            <person name="Pohl T."/>
            <person name="Merkel B.J."/>
            <person name="Hornburger P."/>
            <person name="Mueller R.-W."/>
            <person name="Bruemmer F."/>
            <person name="Labrenz M."/>
            <person name="Spormann A.M."/>
            <person name="Op den Camp H."/>
            <person name="Overmann J."/>
            <person name="Amann R."/>
            <person name="Jetten M.S.M."/>
            <person name="Mascher T."/>
            <person name="Medema M.H."/>
            <person name="Devos D.P."/>
            <person name="Kaster A.-K."/>
            <person name="Ovreas L."/>
            <person name="Rohde M."/>
            <person name="Galperin M.Y."/>
            <person name="Jogler C."/>
        </authorList>
    </citation>
    <scope>NUCLEOTIDE SEQUENCE [LARGE SCALE GENOMIC DNA]</scope>
    <source>
        <strain evidence="3 4">HG66A1</strain>
    </source>
</reference>
<dbReference type="Proteomes" id="UP000320421">
    <property type="component" value="Chromosome"/>
</dbReference>
<dbReference type="EMBL" id="CP036266">
    <property type="protein sequence ID" value="QDT24303.1"/>
    <property type="molecule type" value="Genomic_DNA"/>
</dbReference>
<feature type="compositionally biased region" description="Polar residues" evidence="2">
    <location>
        <begin position="185"/>
        <end position="194"/>
    </location>
</feature>
<accession>A0A517PY51</accession>
<dbReference type="AlphaFoldDB" id="A0A517PY51"/>
<evidence type="ECO:0000313" key="4">
    <source>
        <dbReference type="Proteomes" id="UP000320421"/>
    </source>
</evidence>
<feature type="region of interest" description="Disordered" evidence="2">
    <location>
        <begin position="405"/>
        <end position="431"/>
    </location>
</feature>
<evidence type="ECO:0000256" key="1">
    <source>
        <dbReference type="SAM" id="Coils"/>
    </source>
</evidence>
<proteinExistence type="predicted"/>
<feature type="compositionally biased region" description="Polar residues" evidence="2">
    <location>
        <begin position="204"/>
        <end position="215"/>
    </location>
</feature>
<feature type="compositionally biased region" description="Basic and acidic residues" evidence="2">
    <location>
        <begin position="422"/>
        <end position="431"/>
    </location>
</feature>
<keyword evidence="1" id="KW-0175">Coiled coil</keyword>
<dbReference type="RefSeq" id="WP_145192881.1">
    <property type="nucleotide sequence ID" value="NZ_CP036266.1"/>
</dbReference>
<keyword evidence="4" id="KW-1185">Reference proteome</keyword>